<evidence type="ECO:0000313" key="15">
    <source>
        <dbReference type="Proteomes" id="UP001152523"/>
    </source>
</evidence>
<evidence type="ECO:0000256" key="1">
    <source>
        <dbReference type="ARBA" id="ARBA00004123"/>
    </source>
</evidence>
<evidence type="ECO:0000256" key="9">
    <source>
        <dbReference type="ARBA" id="ARBA00023163"/>
    </source>
</evidence>
<evidence type="ECO:0000313" key="14">
    <source>
        <dbReference type="EMBL" id="CAH9099304.1"/>
    </source>
</evidence>
<evidence type="ECO:0000256" key="4">
    <source>
        <dbReference type="ARBA" id="ARBA00022989"/>
    </source>
</evidence>
<dbReference type="GO" id="GO:0000976">
    <property type="term" value="F:transcription cis-regulatory region binding"/>
    <property type="evidence" value="ECO:0007669"/>
    <property type="project" value="UniProtKB-ARBA"/>
</dbReference>
<gene>
    <name evidence="14" type="ORF">CEPIT_LOCUS14926</name>
</gene>
<evidence type="ECO:0000256" key="7">
    <source>
        <dbReference type="ARBA" id="ARBA00023136"/>
    </source>
</evidence>
<evidence type="ECO:0000256" key="2">
    <source>
        <dbReference type="ARBA" id="ARBA00004167"/>
    </source>
</evidence>
<evidence type="ECO:0000256" key="3">
    <source>
        <dbReference type="ARBA" id="ARBA00022692"/>
    </source>
</evidence>
<dbReference type="Pfam" id="PF02365">
    <property type="entry name" value="NAM"/>
    <property type="match status" value="1"/>
</dbReference>
<reference evidence="14" key="1">
    <citation type="submission" date="2022-07" db="EMBL/GenBank/DDBJ databases">
        <authorList>
            <person name="Macas J."/>
            <person name="Novak P."/>
            <person name="Neumann P."/>
        </authorList>
    </citation>
    <scope>NUCLEOTIDE SEQUENCE</scope>
</reference>
<feature type="region of interest" description="Disordered" evidence="11">
    <location>
        <begin position="175"/>
        <end position="194"/>
    </location>
</feature>
<dbReference type="PROSITE" id="PS51005">
    <property type="entry name" value="NAC"/>
    <property type="match status" value="1"/>
</dbReference>
<comment type="subcellular location">
    <subcellularLocation>
        <location evidence="2">Membrane</location>
        <topology evidence="2">Single-pass membrane protein</topology>
    </subcellularLocation>
    <subcellularLocation>
        <location evidence="1">Nucleus</location>
    </subcellularLocation>
</comment>
<dbReference type="PANTHER" id="PTHR31744:SF216">
    <property type="entry name" value="NAC TRANSCRIPTION FACTOR"/>
    <property type="match status" value="1"/>
</dbReference>
<dbReference type="GO" id="GO:0006355">
    <property type="term" value="P:regulation of DNA-templated transcription"/>
    <property type="evidence" value="ECO:0007669"/>
    <property type="project" value="InterPro"/>
</dbReference>
<keyword evidence="4 12" id="KW-1133">Transmembrane helix</keyword>
<evidence type="ECO:0000256" key="8">
    <source>
        <dbReference type="ARBA" id="ARBA00023159"/>
    </source>
</evidence>
<sequence length="578" mass="63756">MAVMKVERAAALPPLHSLPVGYRFRPTDEELVDHYLKRKITGSEAEVSVIREIDICKHEPWDLPDMSVVESHDNEWFFFCPKDRKYQNGQRLNRATERGYWKATGKDRTISSRKGGKVGMKKTLVYYTGRAPDGKRTHWVIHEYRATEKAFDGTLPGQAPFVLCRLFKKAELKQDEVAETSNSDEVKSLAEGEPSEGVIPMVMSGHINTHPLTPEKSFEEAPGGGSLFPIESNSNSCIVDSKEDQVFDITSLPADPELEALKYFCDPSTEPIFSPPYAMPGFGSTYSLYGEVTNGIMNNNDIQFEYGTNSFDPNEFLNMAALVSSDGESEAEVTQRLESGSPLQADLGCFVNQLFVTNNQEGVLPRQVNCAANPYFGDYTAPSLGSDHQNWNLDLLDNNYYGTGDLSSVSSGIEAPEMVYFQPQCAVNDGTISGPKIKFRSRQVQNQPGDHPQLAEQGTAHRRIRLQKKFQVGPVDCIRRRDSDQAESEQSGITDDNTDSKEDASSATKIQNTILEGCGKDDSEVAATAKAKAQGERIACAYPKMSLCSASSAIFMPKVLMAVSLFAFLVGGLVCFSL</sequence>
<evidence type="ECO:0000256" key="10">
    <source>
        <dbReference type="ARBA" id="ARBA00023242"/>
    </source>
</evidence>
<keyword evidence="7 12" id="KW-0472">Membrane</keyword>
<evidence type="ECO:0000256" key="6">
    <source>
        <dbReference type="ARBA" id="ARBA00023125"/>
    </source>
</evidence>
<dbReference type="PANTHER" id="PTHR31744">
    <property type="entry name" value="PROTEIN CUP-SHAPED COTYLEDON 2-RELATED"/>
    <property type="match status" value="1"/>
</dbReference>
<dbReference type="GO" id="GO:0016020">
    <property type="term" value="C:membrane"/>
    <property type="evidence" value="ECO:0007669"/>
    <property type="project" value="UniProtKB-SubCell"/>
</dbReference>
<dbReference type="EMBL" id="CAMAPF010000105">
    <property type="protein sequence ID" value="CAH9099304.1"/>
    <property type="molecule type" value="Genomic_DNA"/>
</dbReference>
<accession>A0AAV0DIC5</accession>
<evidence type="ECO:0000256" key="5">
    <source>
        <dbReference type="ARBA" id="ARBA00023015"/>
    </source>
</evidence>
<feature type="region of interest" description="Disordered" evidence="11">
    <location>
        <begin position="479"/>
        <end position="506"/>
    </location>
</feature>
<keyword evidence="10" id="KW-0539">Nucleus</keyword>
<name>A0AAV0DIC5_9ASTE</name>
<comment type="caution">
    <text evidence="14">The sequence shown here is derived from an EMBL/GenBank/DDBJ whole genome shotgun (WGS) entry which is preliminary data.</text>
</comment>
<protein>
    <recommendedName>
        <fullName evidence="13">NAC domain-containing protein</fullName>
    </recommendedName>
</protein>
<keyword evidence="3 12" id="KW-0812">Transmembrane</keyword>
<proteinExistence type="predicted"/>
<keyword evidence="15" id="KW-1185">Reference proteome</keyword>
<feature type="domain" description="NAC" evidence="13">
    <location>
        <begin position="18"/>
        <end position="169"/>
    </location>
</feature>
<feature type="region of interest" description="Disordered" evidence="11">
    <location>
        <begin position="205"/>
        <end position="225"/>
    </location>
</feature>
<dbReference type="SUPFAM" id="SSF101941">
    <property type="entry name" value="NAC domain"/>
    <property type="match status" value="1"/>
</dbReference>
<dbReference type="InterPro" id="IPR036093">
    <property type="entry name" value="NAC_dom_sf"/>
</dbReference>
<dbReference type="Proteomes" id="UP001152523">
    <property type="component" value="Unassembled WGS sequence"/>
</dbReference>
<keyword evidence="6" id="KW-0238">DNA-binding</keyword>
<evidence type="ECO:0000256" key="12">
    <source>
        <dbReference type="SAM" id="Phobius"/>
    </source>
</evidence>
<keyword evidence="8" id="KW-0010">Activator</keyword>
<dbReference type="Gene3D" id="2.170.150.80">
    <property type="entry name" value="NAC domain"/>
    <property type="match status" value="1"/>
</dbReference>
<dbReference type="InterPro" id="IPR003441">
    <property type="entry name" value="NAC-dom"/>
</dbReference>
<evidence type="ECO:0000259" key="13">
    <source>
        <dbReference type="PROSITE" id="PS51005"/>
    </source>
</evidence>
<dbReference type="AlphaFoldDB" id="A0AAV0DIC5"/>
<organism evidence="14 15">
    <name type="scientific">Cuscuta epithymum</name>
    <dbReference type="NCBI Taxonomy" id="186058"/>
    <lineage>
        <taxon>Eukaryota</taxon>
        <taxon>Viridiplantae</taxon>
        <taxon>Streptophyta</taxon>
        <taxon>Embryophyta</taxon>
        <taxon>Tracheophyta</taxon>
        <taxon>Spermatophyta</taxon>
        <taxon>Magnoliopsida</taxon>
        <taxon>eudicotyledons</taxon>
        <taxon>Gunneridae</taxon>
        <taxon>Pentapetalae</taxon>
        <taxon>asterids</taxon>
        <taxon>lamiids</taxon>
        <taxon>Solanales</taxon>
        <taxon>Convolvulaceae</taxon>
        <taxon>Cuscuteae</taxon>
        <taxon>Cuscuta</taxon>
        <taxon>Cuscuta subgen. Cuscuta</taxon>
    </lineage>
</organism>
<keyword evidence="9" id="KW-0804">Transcription</keyword>
<keyword evidence="5" id="KW-0805">Transcription regulation</keyword>
<dbReference type="GO" id="GO:0005634">
    <property type="term" value="C:nucleus"/>
    <property type="evidence" value="ECO:0007669"/>
    <property type="project" value="UniProtKB-SubCell"/>
</dbReference>
<dbReference type="FunFam" id="2.170.150.80:FF:000002">
    <property type="entry name" value="Nac domain-containing protein 86"/>
    <property type="match status" value="1"/>
</dbReference>
<feature type="transmembrane region" description="Helical" evidence="12">
    <location>
        <begin position="555"/>
        <end position="576"/>
    </location>
</feature>
<evidence type="ECO:0000256" key="11">
    <source>
        <dbReference type="SAM" id="MobiDB-lite"/>
    </source>
</evidence>